<feature type="site" description="Interaction with DNA" evidence="8">
    <location>
        <position position="61"/>
    </location>
</feature>
<dbReference type="InterPro" id="IPR023406">
    <property type="entry name" value="Topo_IA_AS"/>
</dbReference>
<evidence type="ECO:0000313" key="13">
    <source>
        <dbReference type="Proteomes" id="UP000662770"/>
    </source>
</evidence>
<dbReference type="NCBIfam" id="TIGR01056">
    <property type="entry name" value="topB"/>
    <property type="match status" value="1"/>
</dbReference>
<reference evidence="12 13" key="1">
    <citation type="submission" date="2021-03" db="EMBL/GenBank/DDBJ databases">
        <title>Novel species identification of genus Shewanella.</title>
        <authorList>
            <person name="Liu G."/>
            <person name="Zhang Q."/>
        </authorList>
    </citation>
    <scope>NUCLEOTIDE SEQUENCE [LARGE SCALE GENOMIC DNA]</scope>
    <source>
        <strain evidence="12 13">FJAT-51800</strain>
    </source>
</reference>
<comment type="catalytic activity">
    <reaction evidence="1 8">
        <text>ATP-independent breakage of single-stranded DNA, followed by passage and rejoining.</text>
        <dbReference type="EC" id="5.6.2.1"/>
    </reaction>
</comment>
<dbReference type="InterPro" id="IPR006171">
    <property type="entry name" value="TOPRIM_dom"/>
</dbReference>
<evidence type="ECO:0000256" key="1">
    <source>
        <dbReference type="ARBA" id="ARBA00000213"/>
    </source>
</evidence>
<feature type="binding site" evidence="8">
    <location>
        <position position="105"/>
    </location>
    <ligand>
        <name>Mg(2+)</name>
        <dbReference type="ChEBI" id="CHEBI:18420"/>
        <label>2</label>
    </ligand>
</feature>
<dbReference type="InterPro" id="IPR013824">
    <property type="entry name" value="Topo_IA_cen_sub1"/>
</dbReference>
<dbReference type="SMART" id="SM00436">
    <property type="entry name" value="TOP1Bc"/>
    <property type="match status" value="1"/>
</dbReference>
<dbReference type="Pfam" id="PF01131">
    <property type="entry name" value="Topoisom_bac"/>
    <property type="match status" value="1"/>
</dbReference>
<evidence type="ECO:0000256" key="7">
    <source>
        <dbReference type="ARBA" id="ARBA00023235"/>
    </source>
</evidence>
<evidence type="ECO:0000259" key="10">
    <source>
        <dbReference type="PROSITE" id="PS50880"/>
    </source>
</evidence>
<evidence type="ECO:0000256" key="8">
    <source>
        <dbReference type="HAMAP-Rule" id="MF_00953"/>
    </source>
</evidence>
<name>A0ABX7QLI4_9GAMM</name>
<protein>
    <recommendedName>
        <fullName evidence="8">DNA topoisomerase 3</fullName>
        <ecNumber evidence="8">5.6.2.1</ecNumber>
    </recommendedName>
    <alternativeName>
        <fullName evidence="8">DNA topoisomerase III</fullName>
    </alternativeName>
</protein>
<dbReference type="CDD" id="cd00186">
    <property type="entry name" value="TOP1Ac"/>
    <property type="match status" value="1"/>
</dbReference>
<dbReference type="InterPro" id="IPR023405">
    <property type="entry name" value="Topo_IA_core_domain"/>
</dbReference>
<feature type="site" description="Interaction with DNA" evidence="8">
    <location>
        <position position="170"/>
    </location>
</feature>
<dbReference type="RefSeq" id="WP_207353557.1">
    <property type="nucleotide sequence ID" value="NZ_CP071503.1"/>
</dbReference>
<feature type="domain" description="Topo IA-type catalytic" evidence="11">
    <location>
        <begin position="155"/>
        <end position="612"/>
    </location>
</feature>
<dbReference type="InterPro" id="IPR013825">
    <property type="entry name" value="Topo_IA_cen_sub2"/>
</dbReference>
<dbReference type="InterPro" id="IPR000380">
    <property type="entry name" value="Topo_IA"/>
</dbReference>
<accession>A0ABX7QLI4</accession>
<comment type="cofactor">
    <cofactor evidence="8">
        <name>Mg(2+)</name>
        <dbReference type="ChEBI" id="CHEBI:18420"/>
    </cofactor>
    <text evidence="8">Binds two Mg(2+) per subunit.</text>
</comment>
<dbReference type="InterPro" id="IPR003602">
    <property type="entry name" value="Topo_IA_DNA-bd_dom"/>
</dbReference>
<evidence type="ECO:0000256" key="3">
    <source>
        <dbReference type="ARBA" id="ARBA00022723"/>
    </source>
</evidence>
<feature type="site" description="Interaction with DNA" evidence="8">
    <location>
        <position position="333"/>
    </location>
</feature>
<feature type="site" description="Interaction with DNA" evidence="8">
    <location>
        <position position="185"/>
    </location>
</feature>
<dbReference type="PANTHER" id="PTHR11390">
    <property type="entry name" value="PROKARYOTIC DNA TOPOISOMERASE"/>
    <property type="match status" value="1"/>
</dbReference>
<dbReference type="Gene3D" id="1.10.460.10">
    <property type="entry name" value="Topoisomerase I, domain 2"/>
    <property type="match status" value="1"/>
</dbReference>
<dbReference type="NCBIfam" id="NF005829">
    <property type="entry name" value="PRK07726.1"/>
    <property type="match status" value="1"/>
</dbReference>
<proteinExistence type="inferred from homology"/>
<feature type="binding site" evidence="8">
    <location>
        <position position="7"/>
    </location>
    <ligand>
        <name>Mg(2+)</name>
        <dbReference type="ChEBI" id="CHEBI:18420"/>
        <label>1</label>
        <note>catalytic</note>
    </ligand>
</feature>
<feature type="active site" description="O-(5'-phospho-DNA)-tyrosine intermediate" evidence="8">
    <location>
        <position position="331"/>
    </location>
</feature>
<dbReference type="SMART" id="SM00437">
    <property type="entry name" value="TOP1Ac"/>
    <property type="match status" value="1"/>
</dbReference>
<dbReference type="InterPro" id="IPR013826">
    <property type="entry name" value="Topo_IA_cen_sub3"/>
</dbReference>
<dbReference type="InterPro" id="IPR013497">
    <property type="entry name" value="Topo_IA_cen"/>
</dbReference>
<keyword evidence="6 8" id="KW-0238">DNA-binding</keyword>
<dbReference type="PROSITE" id="PS00396">
    <property type="entry name" value="TOPO_IA_1"/>
    <property type="match status" value="1"/>
</dbReference>
<dbReference type="PROSITE" id="PS50880">
    <property type="entry name" value="TOPRIM"/>
    <property type="match status" value="1"/>
</dbReference>
<dbReference type="EMBL" id="CP071503">
    <property type="protein sequence ID" value="QSX32312.1"/>
    <property type="molecule type" value="Genomic_DNA"/>
</dbReference>
<feature type="binding site" evidence="8">
    <location>
        <position position="103"/>
    </location>
    <ligand>
        <name>Mg(2+)</name>
        <dbReference type="ChEBI" id="CHEBI:18420"/>
        <label>1</label>
        <note>catalytic</note>
    </ligand>
</feature>
<dbReference type="PROSITE" id="PS52039">
    <property type="entry name" value="TOPO_IA_2"/>
    <property type="match status" value="1"/>
</dbReference>
<comment type="function">
    <text evidence="8">Releases the supercoiling and torsional tension of DNA, which is introduced during the DNA replication and transcription, by transiently cleaving and rejoining one strand of the DNA duplex. Introduces a single-strand break via transesterification at a target site in duplex DNA. The scissile phosphodiester is attacked by the catalytic tyrosine of the enzyme, resulting in the formation of a DNA-(5'-phosphotyrosyl)-enzyme intermediate and the expulsion of a 3'-OH DNA strand. The free DNA strand then undergoes passage around the unbroken strand, thus removing DNA supercoils. Finally, in the religation step, the DNA 3'-OH attacks the covalent intermediate to expel the active-site tyrosine and restore the DNA phosphodiester backbone.</text>
</comment>
<dbReference type="Gene3D" id="1.10.290.10">
    <property type="entry name" value="Topoisomerase I, domain 4"/>
    <property type="match status" value="1"/>
</dbReference>
<feature type="region of interest" description="Disordered" evidence="9">
    <location>
        <begin position="636"/>
        <end position="688"/>
    </location>
</feature>
<feature type="region of interest" description="Interaction with DNA" evidence="8">
    <location>
        <begin position="194"/>
        <end position="199"/>
    </location>
</feature>
<dbReference type="EC" id="5.6.2.1" evidence="8"/>
<feature type="binding site" evidence="8">
    <location>
        <position position="103"/>
    </location>
    <ligand>
        <name>Mg(2+)</name>
        <dbReference type="ChEBI" id="CHEBI:18420"/>
        <label>2</label>
    </ligand>
</feature>
<dbReference type="InterPro" id="IPR034144">
    <property type="entry name" value="TOPRIM_TopoIII"/>
</dbReference>
<dbReference type="PRINTS" id="PR00417">
    <property type="entry name" value="PRTPISMRASEI"/>
</dbReference>
<dbReference type="InterPro" id="IPR003601">
    <property type="entry name" value="Topo_IA_2"/>
</dbReference>
<keyword evidence="7 8" id="KW-0413">Isomerase</keyword>
<keyword evidence="4 8" id="KW-0460">Magnesium</keyword>
<keyword evidence="3 8" id="KW-0479">Metal-binding</keyword>
<feature type="compositionally biased region" description="Basic residues" evidence="9">
    <location>
        <begin position="679"/>
        <end position="688"/>
    </location>
</feature>
<feature type="domain" description="Toprim" evidence="10">
    <location>
        <begin position="1"/>
        <end position="134"/>
    </location>
</feature>
<evidence type="ECO:0000256" key="5">
    <source>
        <dbReference type="ARBA" id="ARBA00023029"/>
    </source>
</evidence>
<keyword evidence="5 8" id="KW-0799">Topoisomerase</keyword>
<keyword evidence="13" id="KW-1185">Reference proteome</keyword>
<sequence>MILYIAEKPSLGRAIADVLPKPLKKHDGYLEAANGDCVSWCVGHLLEQAEPDAYDAAYKSWKLEHLPIVPEQWQLKPKANTRSQLSVLKKLLGQAQQLVHAGDPDREGQLLVDEVLSYLKVSSAKLANAQRLLINDLNPSAVKKALSQLRSNREFIPLSTSALARSRADWLYGMNMTRAFTLQGRKVGYQGVLSVGRVQTPVLGLVVRRDEEIAAFQAKPFYEVLAHLADNASDAETLFSAKWQPSEACQQWQDDEGRVLAKGLAENVARRISNQPAKVLSVDEQQKRQAAPLPYNLSALQIDCNKRFGMSAKEVLDTAQSLYERHKLLTYPRSDSRHLPLAQFSDAPKVLAAISQGAVELLAGAEAPNPSLKSKAWDDSKVDAHHAIIPTEKVANLAVLSNRERQVYLQAARQYLAQFYPSYLYWDTRVTIDIAGGHFKASSKREQQAGWKQLFRTKEQDNEQDDDEACGLLPKLTVGQLLRCLRGEVVEKTTQPPKHFTDATLLAAMTGISRYVTDKEIRKILKDTDGLGTEATRAGIIELLFKRGFLQRQGKAILATDAGKGLIHSLPLSATLPDMTAQWESRLDAICQKELNYQAFMQPLLQSITQLVSEACQQLPTALAGVKAQKPAFRKKSYRSKAGMASKAGAAKARTARTSATKTGSTKTGTTKASTSKTTGRKSRAQSN</sequence>
<evidence type="ECO:0000259" key="11">
    <source>
        <dbReference type="PROSITE" id="PS52039"/>
    </source>
</evidence>
<feature type="compositionally biased region" description="Low complexity" evidence="9">
    <location>
        <begin position="640"/>
        <end position="678"/>
    </location>
</feature>
<dbReference type="Gene3D" id="2.70.20.10">
    <property type="entry name" value="Topoisomerase I, domain 3"/>
    <property type="match status" value="1"/>
</dbReference>
<organism evidence="12 13">
    <name type="scientific">Shewanella avicenniae</name>
    <dbReference type="NCBI Taxonomy" id="2814294"/>
    <lineage>
        <taxon>Bacteria</taxon>
        <taxon>Pseudomonadati</taxon>
        <taxon>Pseudomonadota</taxon>
        <taxon>Gammaproteobacteria</taxon>
        <taxon>Alteromonadales</taxon>
        <taxon>Shewanellaceae</taxon>
        <taxon>Shewanella</taxon>
    </lineage>
</organism>
<dbReference type="SUPFAM" id="SSF56712">
    <property type="entry name" value="Prokaryotic type I DNA topoisomerase"/>
    <property type="match status" value="1"/>
</dbReference>
<evidence type="ECO:0000256" key="9">
    <source>
        <dbReference type="SAM" id="MobiDB-lite"/>
    </source>
</evidence>
<dbReference type="Proteomes" id="UP000662770">
    <property type="component" value="Chromosome"/>
</dbReference>
<dbReference type="InterPro" id="IPR005738">
    <property type="entry name" value="TopoIII"/>
</dbReference>
<comment type="similarity">
    <text evidence="2 8">Belongs to the type IA topoisomerase family.</text>
</comment>
<dbReference type="PANTHER" id="PTHR11390:SF21">
    <property type="entry name" value="DNA TOPOISOMERASE 3-ALPHA"/>
    <property type="match status" value="1"/>
</dbReference>
<dbReference type="HAMAP" id="MF_00953">
    <property type="entry name" value="Topoisom_3_prok"/>
    <property type="match status" value="1"/>
</dbReference>
<dbReference type="Gene3D" id="3.40.50.140">
    <property type="match status" value="1"/>
</dbReference>
<dbReference type="Pfam" id="PF01751">
    <property type="entry name" value="Toprim"/>
    <property type="match status" value="1"/>
</dbReference>
<evidence type="ECO:0000313" key="12">
    <source>
        <dbReference type="EMBL" id="QSX32312.1"/>
    </source>
</evidence>
<dbReference type="CDD" id="cd03362">
    <property type="entry name" value="TOPRIM_TopoIA_TopoIII"/>
    <property type="match status" value="1"/>
</dbReference>
<dbReference type="SMART" id="SM00493">
    <property type="entry name" value="TOPRIM"/>
    <property type="match status" value="1"/>
</dbReference>
<evidence type="ECO:0000256" key="6">
    <source>
        <dbReference type="ARBA" id="ARBA00023125"/>
    </source>
</evidence>
<feature type="site" description="Interaction with DNA" evidence="8">
    <location>
        <position position="178"/>
    </location>
</feature>
<evidence type="ECO:0000256" key="2">
    <source>
        <dbReference type="ARBA" id="ARBA00009446"/>
    </source>
</evidence>
<gene>
    <name evidence="8" type="primary">topB</name>
    <name evidence="12" type="ORF">JYB87_11050</name>
</gene>
<evidence type="ECO:0000256" key="4">
    <source>
        <dbReference type="ARBA" id="ARBA00022842"/>
    </source>
</evidence>